<proteinExistence type="predicted"/>
<dbReference type="GO" id="GO:0061630">
    <property type="term" value="F:ubiquitin protein ligase activity"/>
    <property type="evidence" value="ECO:0007669"/>
    <property type="project" value="InterPro"/>
</dbReference>
<dbReference type="AlphaFoldDB" id="A0A8D6ZKP2"/>
<reference evidence="7" key="1">
    <citation type="submission" date="2021-03" db="EMBL/GenBank/DDBJ databases">
        <authorList>
            <consortium name="Genoscope - CEA"/>
            <person name="William W."/>
        </authorList>
    </citation>
    <scope>NUCLEOTIDE SEQUENCE</scope>
    <source>
        <strain evidence="7">Doubled-haploid Pahang</strain>
    </source>
</reference>
<evidence type="ECO:0000256" key="5">
    <source>
        <dbReference type="SAM" id="MobiDB-lite"/>
    </source>
</evidence>
<feature type="compositionally biased region" description="Polar residues" evidence="5">
    <location>
        <begin position="117"/>
        <end position="143"/>
    </location>
</feature>
<keyword evidence="3" id="KW-0862">Zinc</keyword>
<name>A0A8D6ZKP2_MUSAM</name>
<evidence type="ECO:0000256" key="4">
    <source>
        <dbReference type="PROSITE-ProRule" id="PRU00175"/>
    </source>
</evidence>
<evidence type="ECO:0000313" key="7">
    <source>
        <dbReference type="EMBL" id="CAG1830949.1"/>
    </source>
</evidence>
<dbReference type="GO" id="GO:0008270">
    <property type="term" value="F:zinc ion binding"/>
    <property type="evidence" value="ECO:0007669"/>
    <property type="project" value="UniProtKB-KW"/>
</dbReference>
<evidence type="ECO:0000256" key="2">
    <source>
        <dbReference type="ARBA" id="ARBA00022771"/>
    </source>
</evidence>
<dbReference type="SMART" id="SM00184">
    <property type="entry name" value="RING"/>
    <property type="match status" value="1"/>
</dbReference>
<evidence type="ECO:0000256" key="3">
    <source>
        <dbReference type="ARBA" id="ARBA00022833"/>
    </source>
</evidence>
<dbReference type="InterPro" id="IPR001841">
    <property type="entry name" value="Znf_RING"/>
</dbReference>
<dbReference type="InterPro" id="IPR013083">
    <property type="entry name" value="Znf_RING/FYVE/PHD"/>
</dbReference>
<keyword evidence="1" id="KW-0479">Metal-binding</keyword>
<dbReference type="Pfam" id="PF13923">
    <property type="entry name" value="zf-C3HC4_2"/>
    <property type="match status" value="1"/>
</dbReference>
<protein>
    <submittedName>
        <fullName evidence="7">(wild Malaysian banana) hypothetical protein</fullName>
    </submittedName>
</protein>
<dbReference type="SUPFAM" id="SSF57850">
    <property type="entry name" value="RING/U-box"/>
    <property type="match status" value="1"/>
</dbReference>
<dbReference type="PANTHER" id="PTHR47094">
    <property type="entry name" value="ELFLESS, ISOFORM B"/>
    <property type="match status" value="1"/>
</dbReference>
<dbReference type="PANTHER" id="PTHR47094:SF1">
    <property type="entry name" value="RING-TYPE E3 UBIQUITIN TRANSFERASE"/>
    <property type="match status" value="1"/>
</dbReference>
<dbReference type="PROSITE" id="PS00518">
    <property type="entry name" value="ZF_RING_1"/>
    <property type="match status" value="1"/>
</dbReference>
<sequence length="295" mass="32566">LSGDGGGDLRIRALTETKGAKNSLLFSPSSIHLDRLVKTLHLQRQELNGQRLRFTRSDPKLFDPRMNTLGPSRKGTRRHARAGVSRKMVLNLDLNSPPVECQLPEGTSGCRHPRISRGTSISVDPQSGNPTGRQQGSSAPSNDCLNGGLIDVELIEDDVVILSSPRGLPLRRNHSRRDHPVTVVLDEDPETNLRRSVIMIGEQVVRSSLNTSNKRYKSSTSTASKLEPAEVIRKEPAFTCPVCMDALVEAASTICGHIFCLKCIKASIQAQKKCPTCRRKLTKNNFHRVYLPFSD</sequence>
<dbReference type="InterPro" id="IPR049627">
    <property type="entry name" value="SLX8"/>
</dbReference>
<evidence type="ECO:0000259" key="6">
    <source>
        <dbReference type="PROSITE" id="PS50089"/>
    </source>
</evidence>
<feature type="non-terminal residue" evidence="7">
    <location>
        <position position="1"/>
    </location>
</feature>
<feature type="domain" description="RING-type" evidence="6">
    <location>
        <begin position="240"/>
        <end position="278"/>
    </location>
</feature>
<dbReference type="InterPro" id="IPR017907">
    <property type="entry name" value="Znf_RING_CS"/>
</dbReference>
<gene>
    <name evidence="7" type="ORF">GSMUA_342030.1</name>
</gene>
<dbReference type="PROSITE" id="PS50089">
    <property type="entry name" value="ZF_RING_2"/>
    <property type="match status" value="1"/>
</dbReference>
<feature type="region of interest" description="Disordered" evidence="5">
    <location>
        <begin position="103"/>
        <end position="143"/>
    </location>
</feature>
<evidence type="ECO:0000256" key="1">
    <source>
        <dbReference type="ARBA" id="ARBA00022723"/>
    </source>
</evidence>
<keyword evidence="2 4" id="KW-0863">Zinc-finger</keyword>
<dbReference type="EMBL" id="HG996472">
    <property type="protein sequence ID" value="CAG1830949.1"/>
    <property type="molecule type" value="Genomic_DNA"/>
</dbReference>
<accession>A0A8D6ZKP2</accession>
<organism evidence="7">
    <name type="scientific">Musa acuminata subsp. malaccensis</name>
    <name type="common">Wild banana</name>
    <name type="synonym">Musa malaccensis</name>
    <dbReference type="NCBI Taxonomy" id="214687"/>
    <lineage>
        <taxon>Eukaryota</taxon>
        <taxon>Viridiplantae</taxon>
        <taxon>Streptophyta</taxon>
        <taxon>Embryophyta</taxon>
        <taxon>Tracheophyta</taxon>
        <taxon>Spermatophyta</taxon>
        <taxon>Magnoliopsida</taxon>
        <taxon>Liliopsida</taxon>
        <taxon>Zingiberales</taxon>
        <taxon>Musaceae</taxon>
        <taxon>Musa</taxon>
    </lineage>
</organism>
<dbReference type="Gene3D" id="3.30.40.10">
    <property type="entry name" value="Zinc/RING finger domain, C3HC4 (zinc finger)"/>
    <property type="match status" value="1"/>
</dbReference>